<comment type="caution">
    <text evidence="1">The sequence shown here is derived from an EMBL/GenBank/DDBJ whole genome shotgun (WGS) entry which is preliminary data.</text>
</comment>
<proteinExistence type="predicted"/>
<dbReference type="InterPro" id="IPR010732">
    <property type="entry name" value="T6SS_TssG-like"/>
</dbReference>
<dbReference type="AlphaFoldDB" id="A0A3A3FKX9"/>
<dbReference type="Pfam" id="PF06996">
    <property type="entry name" value="T6SS_TssG"/>
    <property type="match status" value="1"/>
</dbReference>
<evidence type="ECO:0000313" key="1">
    <source>
        <dbReference type="EMBL" id="RJF95844.1"/>
    </source>
</evidence>
<keyword evidence="2" id="KW-1185">Reference proteome</keyword>
<name>A0A3A3FKX9_9BURK</name>
<dbReference type="PANTHER" id="PTHR35564:SF4">
    <property type="entry name" value="CYTOPLASMIC PROTEIN"/>
    <property type="match status" value="1"/>
</dbReference>
<dbReference type="PANTHER" id="PTHR35564">
    <property type="match status" value="1"/>
</dbReference>
<evidence type="ECO:0000313" key="2">
    <source>
        <dbReference type="Proteomes" id="UP000265955"/>
    </source>
</evidence>
<dbReference type="NCBIfam" id="TIGR03347">
    <property type="entry name" value="VI_chp_1"/>
    <property type="match status" value="1"/>
</dbReference>
<dbReference type="Proteomes" id="UP000265955">
    <property type="component" value="Unassembled WGS sequence"/>
</dbReference>
<accession>A0A3A3FKX9</accession>
<reference evidence="2" key="1">
    <citation type="submission" date="2018-09" db="EMBL/GenBank/DDBJ databases">
        <authorList>
            <person name="Zhu H."/>
        </authorList>
    </citation>
    <scope>NUCLEOTIDE SEQUENCE [LARGE SCALE GENOMIC DNA]</scope>
    <source>
        <strain evidence="2">K1R23-30</strain>
    </source>
</reference>
<protein>
    <submittedName>
        <fullName evidence="1">Type VI secretion system baseplate subunit TssG</fullName>
    </submittedName>
</protein>
<dbReference type="RefSeq" id="WP_119770991.1">
    <property type="nucleotide sequence ID" value="NZ_QYUO01000002.1"/>
</dbReference>
<dbReference type="OrthoDB" id="1523296at2"/>
<organism evidence="1 2">
    <name type="scientific">Noviherbaspirillum saxi</name>
    <dbReference type="NCBI Taxonomy" id="2320863"/>
    <lineage>
        <taxon>Bacteria</taxon>
        <taxon>Pseudomonadati</taxon>
        <taxon>Pseudomonadota</taxon>
        <taxon>Betaproteobacteria</taxon>
        <taxon>Burkholderiales</taxon>
        <taxon>Oxalobacteraceae</taxon>
        <taxon>Noviherbaspirillum</taxon>
    </lineage>
</organism>
<sequence>MSATKRRLHPRLIDQLIAEPYRFEFFQAVRLLLAYHVKYHAATGSDVLGQVIRFRNSISLAFPPSEIEALECEWNIDEGQAAALSAIGSDTNHAASSFRQVTITPAIMGLTGPQGVLPRHYTQHLAERELYHRDTATRSFLDIFNSRAVALFYQAWLKYRLHLRYETDRKNHFLPLVLNLAGIRQTGYSKSPDRADLSEEIFAYYAAALREQPRSPQRCVRIISDYFGVQARIEQFVGQWLTLPLRERSCLGVANTCLGETTFCGSRTWVRDATVRIVLGPMRRSRFDDLLPGTAGSQRLRQMLRLTLGMTYDCEVRLVLHTDDVIPMRLSESLFGRLGWDSWVRTHAQAAHANDAAYRIASGT</sequence>
<dbReference type="EMBL" id="QYUO01000002">
    <property type="protein sequence ID" value="RJF95844.1"/>
    <property type="molecule type" value="Genomic_DNA"/>
</dbReference>
<gene>
    <name evidence="1" type="primary">tssG</name>
    <name evidence="1" type="ORF">D3871_20975</name>
</gene>